<evidence type="ECO:0000259" key="1">
    <source>
        <dbReference type="Pfam" id="PF03372"/>
    </source>
</evidence>
<dbReference type="Gene3D" id="3.60.10.10">
    <property type="entry name" value="Endonuclease/exonuclease/phosphatase"/>
    <property type="match status" value="1"/>
</dbReference>
<dbReference type="InterPro" id="IPR005135">
    <property type="entry name" value="Endo/exonuclease/phosphatase"/>
</dbReference>
<evidence type="ECO:0000313" key="2">
    <source>
        <dbReference type="EMBL" id="SUZ61951.1"/>
    </source>
</evidence>
<dbReference type="AlphaFoldDB" id="A0A381P4U7"/>
<dbReference type="PANTHER" id="PTHR41349:SF1">
    <property type="entry name" value="PROTEIN CBG08683"/>
    <property type="match status" value="1"/>
</dbReference>
<dbReference type="GO" id="GO:0003824">
    <property type="term" value="F:catalytic activity"/>
    <property type="evidence" value="ECO:0007669"/>
    <property type="project" value="InterPro"/>
</dbReference>
<protein>
    <recommendedName>
        <fullName evidence="1">Endonuclease/exonuclease/phosphatase domain-containing protein</fullName>
    </recommendedName>
</protein>
<dbReference type="SUPFAM" id="SSF56219">
    <property type="entry name" value="DNase I-like"/>
    <property type="match status" value="1"/>
</dbReference>
<dbReference type="EMBL" id="UINC01000838">
    <property type="protein sequence ID" value="SUZ61951.1"/>
    <property type="molecule type" value="Genomic_DNA"/>
</dbReference>
<sequence length="304" mass="35289">MRKRNLFCVYLILLSTAINAQTNTFKVMAWNILHGANDIKNGKENVVRIIKEIDPDVVLMVETYGSGPFIANSLGYNFHLIASEETALDDPSINLSIYSKHPFGKRIDTKYPFYLGGIEILINGKKIRFFSNWFHYLPWNDEPEKMGKSVEELLEWEKSEHKYNMIQKVLPYLKKYGAETDSIPMIFGGDMNTLSHKDWGNKTKKLHNNLVVPWNSTKILENLGLIDSYRKENPNPITHPGITWDNKKRNDSHRIDYIFYKGKSIKSTNSESYMSFFNEPIFINGKEIIYPSDHGFVVTSFKFR</sequence>
<name>A0A381P4U7_9ZZZZ</name>
<dbReference type="PANTHER" id="PTHR41349">
    <property type="match status" value="1"/>
</dbReference>
<reference evidence="2" key="1">
    <citation type="submission" date="2018-05" db="EMBL/GenBank/DDBJ databases">
        <authorList>
            <person name="Lanie J.A."/>
            <person name="Ng W.-L."/>
            <person name="Kazmierczak K.M."/>
            <person name="Andrzejewski T.M."/>
            <person name="Davidsen T.M."/>
            <person name="Wayne K.J."/>
            <person name="Tettelin H."/>
            <person name="Glass J.I."/>
            <person name="Rusch D."/>
            <person name="Podicherti R."/>
            <person name="Tsui H.-C.T."/>
            <person name="Winkler M.E."/>
        </authorList>
    </citation>
    <scope>NUCLEOTIDE SEQUENCE</scope>
</reference>
<feature type="domain" description="Endonuclease/exonuclease/phosphatase" evidence="1">
    <location>
        <begin position="28"/>
        <end position="294"/>
    </location>
</feature>
<organism evidence="2">
    <name type="scientific">marine metagenome</name>
    <dbReference type="NCBI Taxonomy" id="408172"/>
    <lineage>
        <taxon>unclassified sequences</taxon>
        <taxon>metagenomes</taxon>
        <taxon>ecological metagenomes</taxon>
    </lineage>
</organism>
<dbReference type="InterPro" id="IPR036691">
    <property type="entry name" value="Endo/exonu/phosph_ase_sf"/>
</dbReference>
<dbReference type="Pfam" id="PF03372">
    <property type="entry name" value="Exo_endo_phos"/>
    <property type="match status" value="1"/>
</dbReference>
<proteinExistence type="predicted"/>
<accession>A0A381P4U7</accession>
<gene>
    <name evidence="2" type="ORF">METZ01_LOCUS14805</name>
</gene>